<dbReference type="Proteomes" id="UP001061361">
    <property type="component" value="Chromosome"/>
</dbReference>
<dbReference type="InterPro" id="IPR012318">
    <property type="entry name" value="HTH_CRP"/>
</dbReference>
<evidence type="ECO:0000313" key="6">
    <source>
        <dbReference type="EMBL" id="BDQ34192.1"/>
    </source>
</evidence>
<reference evidence="6" key="1">
    <citation type="submission" date="2022-08" db="EMBL/GenBank/DDBJ databases">
        <title>Genome Sequence of the sulphate-reducing bacterium, Pseudodesulfovibrio portus JCM14722.</title>
        <authorList>
            <person name="Kondo R."/>
            <person name="Kataoka T."/>
        </authorList>
    </citation>
    <scope>NUCLEOTIDE SEQUENCE</scope>
    <source>
        <strain evidence="6">JCM 14722</strain>
    </source>
</reference>
<dbReference type="Gene3D" id="2.60.120.10">
    <property type="entry name" value="Jelly Rolls"/>
    <property type="match status" value="1"/>
</dbReference>
<accession>A0ABN6RX97</accession>
<dbReference type="CDD" id="cd00038">
    <property type="entry name" value="CAP_ED"/>
    <property type="match status" value="1"/>
</dbReference>
<keyword evidence="2" id="KW-0238">DNA-binding</keyword>
<keyword evidence="3" id="KW-0804">Transcription</keyword>
<dbReference type="InterPro" id="IPR014710">
    <property type="entry name" value="RmlC-like_jellyroll"/>
</dbReference>
<dbReference type="SUPFAM" id="SSF46785">
    <property type="entry name" value="Winged helix' DNA-binding domain"/>
    <property type="match status" value="1"/>
</dbReference>
<dbReference type="PANTHER" id="PTHR24567:SF74">
    <property type="entry name" value="HTH-TYPE TRANSCRIPTIONAL REGULATOR ARCR"/>
    <property type="match status" value="1"/>
</dbReference>
<dbReference type="Pfam" id="PF00027">
    <property type="entry name" value="cNMP_binding"/>
    <property type="match status" value="1"/>
</dbReference>
<feature type="domain" description="Cyclic nucleotide-binding" evidence="4">
    <location>
        <begin position="15"/>
        <end position="135"/>
    </location>
</feature>
<feature type="domain" description="HTH crp-type" evidence="5">
    <location>
        <begin position="149"/>
        <end position="214"/>
    </location>
</feature>
<protein>
    <submittedName>
        <fullName evidence="6">Transcriptional regulator</fullName>
    </submittedName>
</protein>
<dbReference type="PROSITE" id="PS50042">
    <property type="entry name" value="CNMP_BINDING_3"/>
    <property type="match status" value="1"/>
</dbReference>
<evidence type="ECO:0000256" key="3">
    <source>
        <dbReference type="ARBA" id="ARBA00023163"/>
    </source>
</evidence>
<keyword evidence="7" id="KW-1185">Reference proteome</keyword>
<dbReference type="InterPro" id="IPR036388">
    <property type="entry name" value="WH-like_DNA-bd_sf"/>
</dbReference>
<gene>
    <name evidence="6" type="ORF">JCM14722_17340</name>
</gene>
<dbReference type="Pfam" id="PF13545">
    <property type="entry name" value="HTH_Crp_2"/>
    <property type="match status" value="1"/>
</dbReference>
<evidence type="ECO:0000259" key="5">
    <source>
        <dbReference type="PROSITE" id="PS51063"/>
    </source>
</evidence>
<evidence type="ECO:0000256" key="1">
    <source>
        <dbReference type="ARBA" id="ARBA00023015"/>
    </source>
</evidence>
<evidence type="ECO:0000313" key="7">
    <source>
        <dbReference type="Proteomes" id="UP001061361"/>
    </source>
</evidence>
<dbReference type="PRINTS" id="PR00034">
    <property type="entry name" value="HTHCRP"/>
</dbReference>
<evidence type="ECO:0000259" key="4">
    <source>
        <dbReference type="PROSITE" id="PS50042"/>
    </source>
</evidence>
<dbReference type="InterPro" id="IPR000595">
    <property type="entry name" value="cNMP-bd_dom"/>
</dbReference>
<dbReference type="PANTHER" id="PTHR24567">
    <property type="entry name" value="CRP FAMILY TRANSCRIPTIONAL REGULATORY PROTEIN"/>
    <property type="match status" value="1"/>
</dbReference>
<dbReference type="SUPFAM" id="SSF51206">
    <property type="entry name" value="cAMP-binding domain-like"/>
    <property type="match status" value="1"/>
</dbReference>
<evidence type="ECO:0000256" key="2">
    <source>
        <dbReference type="ARBA" id="ARBA00023125"/>
    </source>
</evidence>
<dbReference type="SMART" id="SM00419">
    <property type="entry name" value="HTH_CRP"/>
    <property type="match status" value="1"/>
</dbReference>
<dbReference type="RefSeq" id="WP_264981085.1">
    <property type="nucleotide sequence ID" value="NZ_AP026708.1"/>
</dbReference>
<dbReference type="PROSITE" id="PS51063">
    <property type="entry name" value="HTH_CRP_2"/>
    <property type="match status" value="1"/>
</dbReference>
<dbReference type="InterPro" id="IPR036390">
    <property type="entry name" value="WH_DNA-bd_sf"/>
</dbReference>
<keyword evidence="1" id="KW-0805">Transcription regulation</keyword>
<dbReference type="SMART" id="SM00100">
    <property type="entry name" value="cNMP"/>
    <property type="match status" value="1"/>
</dbReference>
<dbReference type="Gene3D" id="1.10.10.10">
    <property type="entry name" value="Winged helix-like DNA-binding domain superfamily/Winged helix DNA-binding domain"/>
    <property type="match status" value="1"/>
</dbReference>
<dbReference type="EMBL" id="AP026708">
    <property type="protein sequence ID" value="BDQ34192.1"/>
    <property type="molecule type" value="Genomic_DNA"/>
</dbReference>
<proteinExistence type="predicted"/>
<name>A0ABN6RX97_9BACT</name>
<dbReference type="InterPro" id="IPR050397">
    <property type="entry name" value="Env_Response_Regulators"/>
</dbReference>
<organism evidence="6 7">
    <name type="scientific">Pseudodesulfovibrio portus</name>
    <dbReference type="NCBI Taxonomy" id="231439"/>
    <lineage>
        <taxon>Bacteria</taxon>
        <taxon>Pseudomonadati</taxon>
        <taxon>Thermodesulfobacteriota</taxon>
        <taxon>Desulfovibrionia</taxon>
        <taxon>Desulfovibrionales</taxon>
        <taxon>Desulfovibrionaceae</taxon>
    </lineage>
</organism>
<dbReference type="InterPro" id="IPR018490">
    <property type="entry name" value="cNMP-bd_dom_sf"/>
</dbReference>
<sequence>MERTELKDRIRDFPIFSKLSDEQLERVAEHAEILEFPGKALFFSEDNSAQGLHVLLEGRVKLFKIAEDGKEQTIFVFGPGEPFCLCSTFSDGKLPANLGALEDSRVLYITPRELEAMVREDPTVHLTMMRVMARRLKEAMDMIDSLSLKQVPSRLMAYFKSRHQGGRVKLDLSYRELSKIIGITPEALSRTLKRMSEDGLIDVDGTTVTLTDRRHTPA</sequence>